<evidence type="ECO:0000313" key="2">
    <source>
        <dbReference type="EMBL" id="KAG9330447.1"/>
    </source>
</evidence>
<gene>
    <name evidence="2" type="ORF">JZ751_024439</name>
</gene>
<dbReference type="Proteomes" id="UP000824540">
    <property type="component" value="Unassembled WGS sequence"/>
</dbReference>
<reference evidence="2" key="1">
    <citation type="thesis" date="2021" institute="BYU ScholarsArchive" country="Provo, UT, USA">
        <title>Applications of and Algorithms for Genome Assembly and Genomic Analyses with an Emphasis on Marine Teleosts.</title>
        <authorList>
            <person name="Pickett B.D."/>
        </authorList>
    </citation>
    <scope>NUCLEOTIDE SEQUENCE</scope>
    <source>
        <strain evidence="2">HI-2016</strain>
    </source>
</reference>
<dbReference type="AlphaFoldDB" id="A0A8T2N1I8"/>
<organism evidence="2 3">
    <name type="scientific">Albula glossodonta</name>
    <name type="common">roundjaw bonefish</name>
    <dbReference type="NCBI Taxonomy" id="121402"/>
    <lineage>
        <taxon>Eukaryota</taxon>
        <taxon>Metazoa</taxon>
        <taxon>Chordata</taxon>
        <taxon>Craniata</taxon>
        <taxon>Vertebrata</taxon>
        <taxon>Euteleostomi</taxon>
        <taxon>Actinopterygii</taxon>
        <taxon>Neopterygii</taxon>
        <taxon>Teleostei</taxon>
        <taxon>Albuliformes</taxon>
        <taxon>Albulidae</taxon>
        <taxon>Albula</taxon>
    </lineage>
</organism>
<protein>
    <submittedName>
        <fullName evidence="2">Uncharacterized protein</fullName>
    </submittedName>
</protein>
<feature type="region of interest" description="Disordered" evidence="1">
    <location>
        <begin position="1"/>
        <end position="24"/>
    </location>
</feature>
<evidence type="ECO:0000256" key="1">
    <source>
        <dbReference type="SAM" id="MobiDB-lite"/>
    </source>
</evidence>
<proteinExistence type="predicted"/>
<feature type="region of interest" description="Disordered" evidence="1">
    <location>
        <begin position="214"/>
        <end position="259"/>
    </location>
</feature>
<feature type="compositionally biased region" description="Polar residues" evidence="1">
    <location>
        <begin position="238"/>
        <end position="259"/>
    </location>
</feature>
<dbReference type="EMBL" id="JAFBMS010000595">
    <property type="protein sequence ID" value="KAG9330447.1"/>
    <property type="molecule type" value="Genomic_DNA"/>
</dbReference>
<evidence type="ECO:0000313" key="3">
    <source>
        <dbReference type="Proteomes" id="UP000824540"/>
    </source>
</evidence>
<keyword evidence="3" id="KW-1185">Reference proteome</keyword>
<comment type="caution">
    <text evidence="2">The sequence shown here is derived from an EMBL/GenBank/DDBJ whole genome shotgun (WGS) entry which is preliminary data.</text>
</comment>
<sequence length="341" mass="36248">MFLFRGHKSDQTRAGGGAGRAHRPKGASRALFFGLVGAVYEVNTKLVLSGQQRTLPAQTDLGACLACAAGLWVHASLRRLWPSGKGLILGLCLDSLNNWTLEGVQTVPNRFLLVKGGRPAESPPCWDRPCVSRGPSEGCGAWGMGQGRRRGRGQGVWGALALPQMLGCLLKSHIPGSGGETGPASGGGGVQQGGTHVLSQERELAYCSFNSISPSLSRSRDQQHQAGTRSRSRILIQQPPNQGTAGGSQKLTFPQPKTSLSLSTGRLTWLLGSKQTWSPGSSERTRSSATRRSIKVLAQGQDSLLATQRTRRGGARLRRGEERAGARLVCSLRICSPVGLK</sequence>
<name>A0A8T2N1I8_9TELE</name>
<accession>A0A8T2N1I8</accession>